<comment type="caution">
    <text evidence="2">The sequence shown here is derived from an EMBL/GenBank/DDBJ whole genome shotgun (WGS) entry which is preliminary data.</text>
</comment>
<name>A0A821NYF7_9BILA</name>
<keyword evidence="3" id="KW-1185">Reference proteome</keyword>
<evidence type="ECO:0000313" key="3">
    <source>
        <dbReference type="Proteomes" id="UP000663873"/>
    </source>
</evidence>
<dbReference type="AlphaFoldDB" id="A0A821NYF7"/>
<reference evidence="2" key="1">
    <citation type="submission" date="2021-02" db="EMBL/GenBank/DDBJ databases">
        <authorList>
            <person name="Nowell W R."/>
        </authorList>
    </citation>
    <scope>NUCLEOTIDE SEQUENCE</scope>
</reference>
<proteinExistence type="predicted"/>
<gene>
    <name evidence="2" type="ORF">UJA718_LOCUS40995</name>
</gene>
<feature type="non-terminal residue" evidence="2">
    <location>
        <position position="1"/>
    </location>
</feature>
<evidence type="ECO:0000313" key="2">
    <source>
        <dbReference type="EMBL" id="CAF4794511.1"/>
    </source>
</evidence>
<accession>A0A821NYF7</accession>
<protein>
    <submittedName>
        <fullName evidence="2">Uncharacterized protein</fullName>
    </submittedName>
</protein>
<dbReference type="EMBL" id="CAJOBP010046961">
    <property type="protein sequence ID" value="CAF4794511.1"/>
    <property type="molecule type" value="Genomic_DNA"/>
</dbReference>
<feature type="region of interest" description="Disordered" evidence="1">
    <location>
        <begin position="26"/>
        <end position="53"/>
    </location>
</feature>
<dbReference type="Proteomes" id="UP000663873">
    <property type="component" value="Unassembled WGS sequence"/>
</dbReference>
<evidence type="ECO:0000256" key="1">
    <source>
        <dbReference type="SAM" id="MobiDB-lite"/>
    </source>
</evidence>
<organism evidence="2 3">
    <name type="scientific">Rotaria socialis</name>
    <dbReference type="NCBI Taxonomy" id="392032"/>
    <lineage>
        <taxon>Eukaryota</taxon>
        <taxon>Metazoa</taxon>
        <taxon>Spiralia</taxon>
        <taxon>Gnathifera</taxon>
        <taxon>Rotifera</taxon>
        <taxon>Eurotatoria</taxon>
        <taxon>Bdelloidea</taxon>
        <taxon>Philodinida</taxon>
        <taxon>Philodinidae</taxon>
        <taxon>Rotaria</taxon>
    </lineage>
</organism>
<sequence>MEKNEQQQKRILELIKKIEELEKTMTNSVSNSEQVIENSSLLTRSTKLPSTSS</sequence>